<evidence type="ECO:0000313" key="3">
    <source>
        <dbReference type="EMBL" id="OKL62443.1"/>
    </source>
</evidence>
<sequence>MAYSAADIRRVYLACRPIFAGNNAFLRKTRKIRKLVSIHQASLRPLLQDFAFEKVVDIIRTLLEKRIFQSDVEAKIEFPELSHSSPARDVQRAASENDAARSAAEALEEVASREEGNESDDERPTSVVHLAHDAANGKNSKKFPHYAFKLGEASLNEILFATHKLRHTAVHRLPTTCRGVEALIKSAIILAETLQDPLRTAQLEDLRLDIDSKIKAMELNKNVLEDTLSQELQKIQRQREELDRQEKDLTARIIREDRENKFLIGSLLEDSVNRFFLDARTMVNGSPDDADQVSDAEEKQISTTDCAEEDRLLVVALATVSEQREDKDVGDARENDGVVFREATVLFDIIDKLVCF</sequence>
<dbReference type="OrthoDB" id="5324651at2759"/>
<keyword evidence="1" id="KW-0175">Coiled coil</keyword>
<protein>
    <submittedName>
        <fullName evidence="3">Uncharacterized protein</fullName>
    </submittedName>
</protein>
<comment type="caution">
    <text evidence="3">The sequence shown here is derived from an EMBL/GenBank/DDBJ whole genome shotgun (WGS) entry which is preliminary data.</text>
</comment>
<accession>A0A225ASG7</accession>
<gene>
    <name evidence="3" type="ORF">UA08_02580</name>
</gene>
<name>A0A225ASG7_TALAT</name>
<feature type="region of interest" description="Disordered" evidence="2">
    <location>
        <begin position="104"/>
        <end position="125"/>
    </location>
</feature>
<evidence type="ECO:0000256" key="1">
    <source>
        <dbReference type="SAM" id="Coils"/>
    </source>
</evidence>
<evidence type="ECO:0000313" key="4">
    <source>
        <dbReference type="Proteomes" id="UP000214365"/>
    </source>
</evidence>
<keyword evidence="4" id="KW-1185">Reference proteome</keyword>
<dbReference type="EMBL" id="LFMY01000003">
    <property type="protein sequence ID" value="OKL62443.1"/>
    <property type="molecule type" value="Genomic_DNA"/>
</dbReference>
<dbReference type="STRING" id="1441469.A0A225ASG7"/>
<dbReference type="GeneID" id="31002335"/>
<dbReference type="RefSeq" id="XP_020122564.1">
    <property type="nucleotide sequence ID" value="XM_020264638.1"/>
</dbReference>
<reference evidence="3 4" key="1">
    <citation type="submission" date="2015-06" db="EMBL/GenBank/DDBJ databases">
        <title>Talaromyces atroroseus IBT 11181 draft genome.</title>
        <authorList>
            <person name="Rasmussen K.B."/>
            <person name="Rasmussen S."/>
            <person name="Petersen B."/>
            <person name="Sicheritz-Ponten T."/>
            <person name="Mortensen U.H."/>
            <person name="Thrane U."/>
        </authorList>
    </citation>
    <scope>NUCLEOTIDE SEQUENCE [LARGE SCALE GENOMIC DNA]</scope>
    <source>
        <strain evidence="3 4">IBT 11181</strain>
    </source>
</reference>
<dbReference type="Proteomes" id="UP000214365">
    <property type="component" value="Unassembled WGS sequence"/>
</dbReference>
<feature type="coiled-coil region" evidence="1">
    <location>
        <begin position="214"/>
        <end position="259"/>
    </location>
</feature>
<proteinExistence type="predicted"/>
<organism evidence="3 4">
    <name type="scientific">Talaromyces atroroseus</name>
    <dbReference type="NCBI Taxonomy" id="1441469"/>
    <lineage>
        <taxon>Eukaryota</taxon>
        <taxon>Fungi</taxon>
        <taxon>Dikarya</taxon>
        <taxon>Ascomycota</taxon>
        <taxon>Pezizomycotina</taxon>
        <taxon>Eurotiomycetes</taxon>
        <taxon>Eurotiomycetidae</taxon>
        <taxon>Eurotiales</taxon>
        <taxon>Trichocomaceae</taxon>
        <taxon>Talaromyces</taxon>
        <taxon>Talaromyces sect. Trachyspermi</taxon>
    </lineage>
</organism>
<dbReference type="AlphaFoldDB" id="A0A225ASG7"/>
<evidence type="ECO:0000256" key="2">
    <source>
        <dbReference type="SAM" id="MobiDB-lite"/>
    </source>
</evidence>